<accession>A0ABP0VIK6</accession>
<proteinExistence type="predicted"/>
<reference evidence="1" key="1">
    <citation type="submission" date="2024-02" db="EMBL/GenBank/DDBJ databases">
        <authorList>
            <consortium name="ELIXIR-Norway"/>
            <consortium name="Elixir Norway"/>
        </authorList>
    </citation>
    <scope>NUCLEOTIDE SEQUENCE</scope>
</reference>
<comment type="caution">
    <text evidence="1">The sequence shown here is derived from an EMBL/GenBank/DDBJ whole genome shotgun (WGS) entry which is preliminary data.</text>
</comment>
<gene>
    <name evidence="1" type="ORF">CSSPJE1EN1_LOCUS29648</name>
</gene>
<sequence>MSTFLKSLSSPANLCLITEHMGDDMEYRECAYESFPQEHLDLALDGLASLHAAYWGDTSKRMERVLPIADSSVYLFDSMVSRTWSIPARVYS</sequence>
<name>A0ABP0VIK6_9BRYO</name>
<protein>
    <submittedName>
        <fullName evidence="1">Uncharacterized protein</fullName>
    </submittedName>
</protein>
<organism evidence="1 2">
    <name type="scientific">Sphagnum jensenii</name>
    <dbReference type="NCBI Taxonomy" id="128206"/>
    <lineage>
        <taxon>Eukaryota</taxon>
        <taxon>Viridiplantae</taxon>
        <taxon>Streptophyta</taxon>
        <taxon>Embryophyta</taxon>
        <taxon>Bryophyta</taxon>
        <taxon>Sphagnophytina</taxon>
        <taxon>Sphagnopsida</taxon>
        <taxon>Sphagnales</taxon>
        <taxon>Sphagnaceae</taxon>
        <taxon>Sphagnum</taxon>
    </lineage>
</organism>
<dbReference type="Proteomes" id="UP001497444">
    <property type="component" value="Unassembled WGS sequence"/>
</dbReference>
<evidence type="ECO:0000313" key="1">
    <source>
        <dbReference type="EMBL" id="CAK9254270.1"/>
    </source>
</evidence>
<keyword evidence="2" id="KW-1185">Reference proteome</keyword>
<dbReference type="EMBL" id="CAXAQS010001004">
    <property type="protein sequence ID" value="CAK9254270.1"/>
    <property type="molecule type" value="Genomic_DNA"/>
</dbReference>
<evidence type="ECO:0000313" key="2">
    <source>
        <dbReference type="Proteomes" id="UP001497444"/>
    </source>
</evidence>